<evidence type="ECO:0000256" key="1">
    <source>
        <dbReference type="SAM" id="MobiDB-lite"/>
    </source>
</evidence>
<sequence length="426" mass="45711">MSTPVQLKDVKSAGGVPSLTPDQAVDMFTERGFSLANRIAKAYASSDAVPAQFRSHNLKKAGIEEHWVENPSAIGNCLVAIEVARAVRMSITAVMQNADMIEGKLRWSGKFVIAAINASGRFTPLRFQMISRGKITAKYKEKTGWNQQARKPIFEEREVEVDDIECIAWALPRGTPEPRLAPEQVRKYAGRMLDLYRDIGMPVIESAPVSMRMVVEEGWYGKAGSKWQTGLRTLMFQYRAGSFFGNIHAPDIVMGMGRTSEEEADIVDVYPDGSFTVQTTTLDTLRAGPAQPAEEVQRTTVAGPSAPADESSPEGDGAGQVGAQATDDAPGDADNAPQGGFDFDAAGLVRGIREDIESAKTPEDLDLARSAISGVPDETAKAELNALASARMRAITAAAEQSAAGKATAQTTAPAGRRPRNPINAD</sequence>
<reference evidence="2 3" key="1">
    <citation type="submission" date="2020-12" db="EMBL/GenBank/DDBJ databases">
        <title>FDA dAtabase for Regulatory Grade micrObial Sequences (FDA-ARGOS): Supporting development and validation of Infectious Disease Dx tests.</title>
        <authorList>
            <person name="Nelson B."/>
            <person name="Plummer A."/>
            <person name="Tallon L."/>
            <person name="Sadzewicz L."/>
            <person name="Zhao X."/>
            <person name="Boylan J."/>
            <person name="Ott S."/>
            <person name="Bowen H."/>
            <person name="Vavikolanu K."/>
            <person name="Mehta A."/>
            <person name="Aluvathingal J."/>
            <person name="Nadendla S."/>
            <person name="Myers T."/>
            <person name="Yan Y."/>
            <person name="Sichtig H."/>
        </authorList>
    </citation>
    <scope>NUCLEOTIDE SEQUENCE [LARGE SCALE GENOMIC DNA]</scope>
    <source>
        <strain evidence="2 3">FDAARGOS_899</strain>
    </source>
</reference>
<feature type="region of interest" description="Disordered" evidence="1">
    <location>
        <begin position="401"/>
        <end position="426"/>
    </location>
</feature>
<evidence type="ECO:0000313" key="3">
    <source>
        <dbReference type="Proteomes" id="UP000594943"/>
    </source>
</evidence>
<dbReference type="KEGG" id="bhg:I6G56_26775"/>
<accession>A0A7T2U4W8</accession>
<name>A0A7U4PBD1_9BURK</name>
<proteinExistence type="predicted"/>
<feature type="region of interest" description="Disordered" evidence="1">
    <location>
        <begin position="286"/>
        <end position="342"/>
    </location>
</feature>
<accession>A0A7U4PBD1</accession>
<evidence type="ECO:0000313" key="2">
    <source>
        <dbReference type="EMBL" id="QPS45750.1"/>
    </source>
</evidence>
<dbReference type="Proteomes" id="UP000594943">
    <property type="component" value="Chromosome 2"/>
</dbReference>
<dbReference type="RefSeq" id="WP_009916879.1">
    <property type="nucleotide sequence ID" value="NZ_CP013382.1"/>
</dbReference>
<dbReference type="AlphaFoldDB" id="A0A7U4PBD1"/>
<protein>
    <submittedName>
        <fullName evidence="2">Uncharacterized protein</fullName>
    </submittedName>
</protein>
<dbReference type="EMBL" id="CP065687">
    <property type="protein sequence ID" value="QPS45750.1"/>
    <property type="molecule type" value="Genomic_DNA"/>
</dbReference>
<gene>
    <name evidence="2" type="ORF">I6G56_26775</name>
</gene>
<organism evidence="2 3">
    <name type="scientific">Burkholderia humptydooensis</name>
    <dbReference type="NCBI Taxonomy" id="430531"/>
    <lineage>
        <taxon>Bacteria</taxon>
        <taxon>Pseudomonadati</taxon>
        <taxon>Pseudomonadota</taxon>
        <taxon>Betaproteobacteria</taxon>
        <taxon>Burkholderiales</taxon>
        <taxon>Burkholderiaceae</taxon>
        <taxon>Burkholderia</taxon>
        <taxon>pseudomallei group</taxon>
    </lineage>
</organism>